<accession>A0A8H3QUW4</accession>
<proteinExistence type="predicted"/>
<organism evidence="1 2">
    <name type="scientific">Rhizophagus clarus</name>
    <dbReference type="NCBI Taxonomy" id="94130"/>
    <lineage>
        <taxon>Eukaryota</taxon>
        <taxon>Fungi</taxon>
        <taxon>Fungi incertae sedis</taxon>
        <taxon>Mucoromycota</taxon>
        <taxon>Glomeromycotina</taxon>
        <taxon>Glomeromycetes</taxon>
        <taxon>Glomerales</taxon>
        <taxon>Glomeraceae</taxon>
        <taxon>Rhizophagus</taxon>
    </lineage>
</organism>
<gene>
    <name evidence="1" type="ORF">RCL2_001697700</name>
</gene>
<comment type="caution">
    <text evidence="1">The sequence shown here is derived from an EMBL/GenBank/DDBJ whole genome shotgun (WGS) entry which is preliminary data.</text>
</comment>
<dbReference type="EMBL" id="BLAL01000193">
    <property type="protein sequence ID" value="GES90109.1"/>
    <property type="molecule type" value="Genomic_DNA"/>
</dbReference>
<dbReference type="Proteomes" id="UP000615446">
    <property type="component" value="Unassembled WGS sequence"/>
</dbReference>
<evidence type="ECO:0000313" key="2">
    <source>
        <dbReference type="Proteomes" id="UP000615446"/>
    </source>
</evidence>
<dbReference type="AlphaFoldDB" id="A0A8H3QUW4"/>
<name>A0A8H3QUW4_9GLOM</name>
<protein>
    <submittedName>
        <fullName evidence="1">Uncharacterized protein</fullName>
    </submittedName>
</protein>
<reference evidence="1" key="1">
    <citation type="submission" date="2019-10" db="EMBL/GenBank/DDBJ databases">
        <title>Conservation and host-specific expression of non-tandemly repeated heterogenous ribosome RNA gene in arbuscular mycorrhizal fungi.</title>
        <authorList>
            <person name="Maeda T."/>
            <person name="Kobayashi Y."/>
            <person name="Nakagawa T."/>
            <person name="Ezawa T."/>
            <person name="Yamaguchi K."/>
            <person name="Bino T."/>
            <person name="Nishimoto Y."/>
            <person name="Shigenobu S."/>
            <person name="Kawaguchi M."/>
        </authorList>
    </citation>
    <scope>NUCLEOTIDE SEQUENCE</scope>
    <source>
        <strain evidence="1">HR1</strain>
    </source>
</reference>
<sequence>MVKKNHNYHKVNLFLAKKGSEGTKEPILASLNLEDTALTSVKGKEKVVPSSLSTKITEEGRNCSKSQISGTIG</sequence>
<evidence type="ECO:0000313" key="1">
    <source>
        <dbReference type="EMBL" id="GES90109.1"/>
    </source>
</evidence>